<dbReference type="EMBL" id="LQWZ01000035">
    <property type="protein sequence ID" value="OAH53928.1"/>
    <property type="molecule type" value="Genomic_DNA"/>
</dbReference>
<dbReference type="AlphaFoldDB" id="A0A177KKK1"/>
<comment type="caution">
    <text evidence="1">The sequence shown here is derived from an EMBL/GenBank/DDBJ whole genome shotgun (WGS) entry which is preliminary data.</text>
</comment>
<dbReference type="Proteomes" id="UP000077271">
    <property type="component" value="Unassembled WGS sequence"/>
</dbReference>
<name>A0A177KKK1_9BACI</name>
<proteinExistence type="predicted"/>
<gene>
    <name evidence="1" type="ORF">AWH48_11715</name>
</gene>
<reference evidence="1 2" key="1">
    <citation type="submission" date="2016-01" db="EMBL/GenBank/DDBJ databases">
        <title>Investigation of taxonomic status of Bacillus aminovorans.</title>
        <authorList>
            <person name="Verma A."/>
            <person name="Pal Y."/>
            <person name="Krishnamurthi S."/>
        </authorList>
    </citation>
    <scope>NUCLEOTIDE SEQUENCE [LARGE SCALE GENOMIC DNA]</scope>
    <source>
        <strain evidence="1 2">DSM 4337</strain>
    </source>
</reference>
<sequence>MMKKEGLRLFLFLFYRTNEKTNQGCEIVRHMVQGQVQAYPINNEKFPDSIETMVTDGYLRENETKCSAGGILPLMRKAKFW</sequence>
<organism evidence="1 2">
    <name type="scientific">Domibacillus aminovorans</name>
    <dbReference type="NCBI Taxonomy" id="29332"/>
    <lineage>
        <taxon>Bacteria</taxon>
        <taxon>Bacillati</taxon>
        <taxon>Bacillota</taxon>
        <taxon>Bacilli</taxon>
        <taxon>Bacillales</taxon>
        <taxon>Bacillaceae</taxon>
        <taxon>Domibacillus</taxon>
    </lineage>
</organism>
<evidence type="ECO:0000313" key="1">
    <source>
        <dbReference type="EMBL" id="OAH53928.1"/>
    </source>
</evidence>
<evidence type="ECO:0000313" key="2">
    <source>
        <dbReference type="Proteomes" id="UP000077271"/>
    </source>
</evidence>
<protein>
    <submittedName>
        <fullName evidence="1">Uncharacterized protein</fullName>
    </submittedName>
</protein>
<accession>A0A177KKK1</accession>